<dbReference type="EMBL" id="BTGU01000035">
    <property type="protein sequence ID" value="GMN50875.1"/>
    <property type="molecule type" value="Genomic_DNA"/>
</dbReference>
<proteinExistence type="predicted"/>
<reference evidence="2" key="1">
    <citation type="submission" date="2023-07" db="EMBL/GenBank/DDBJ databases">
        <title>draft genome sequence of fig (Ficus carica).</title>
        <authorList>
            <person name="Takahashi T."/>
            <person name="Nishimura K."/>
        </authorList>
    </citation>
    <scope>NUCLEOTIDE SEQUENCE</scope>
</reference>
<name>A0AA88DAN0_FICCA</name>
<keyword evidence="3" id="KW-1185">Reference proteome</keyword>
<protein>
    <submittedName>
        <fullName evidence="2">Uncharacterized protein</fullName>
    </submittedName>
</protein>
<gene>
    <name evidence="2" type="ORF">TIFTF001_020038</name>
</gene>
<dbReference type="AlphaFoldDB" id="A0AA88DAN0"/>
<evidence type="ECO:0000313" key="3">
    <source>
        <dbReference type="Proteomes" id="UP001187192"/>
    </source>
</evidence>
<feature type="region of interest" description="Disordered" evidence="1">
    <location>
        <begin position="1"/>
        <end position="22"/>
    </location>
</feature>
<feature type="region of interest" description="Disordered" evidence="1">
    <location>
        <begin position="34"/>
        <end position="63"/>
    </location>
</feature>
<sequence>MGRRFLAELGKGEDSIGRGARRWRRRKGATPIWVPIGGWGLPTNDGRKGGQTEKDRGGGDGGG</sequence>
<accession>A0AA88DAN0</accession>
<organism evidence="2 3">
    <name type="scientific">Ficus carica</name>
    <name type="common">Common fig</name>
    <dbReference type="NCBI Taxonomy" id="3494"/>
    <lineage>
        <taxon>Eukaryota</taxon>
        <taxon>Viridiplantae</taxon>
        <taxon>Streptophyta</taxon>
        <taxon>Embryophyta</taxon>
        <taxon>Tracheophyta</taxon>
        <taxon>Spermatophyta</taxon>
        <taxon>Magnoliopsida</taxon>
        <taxon>eudicotyledons</taxon>
        <taxon>Gunneridae</taxon>
        <taxon>Pentapetalae</taxon>
        <taxon>rosids</taxon>
        <taxon>fabids</taxon>
        <taxon>Rosales</taxon>
        <taxon>Moraceae</taxon>
        <taxon>Ficeae</taxon>
        <taxon>Ficus</taxon>
    </lineage>
</organism>
<evidence type="ECO:0000256" key="1">
    <source>
        <dbReference type="SAM" id="MobiDB-lite"/>
    </source>
</evidence>
<feature type="compositionally biased region" description="Basic and acidic residues" evidence="1">
    <location>
        <begin position="45"/>
        <end position="63"/>
    </location>
</feature>
<evidence type="ECO:0000313" key="2">
    <source>
        <dbReference type="EMBL" id="GMN50875.1"/>
    </source>
</evidence>
<dbReference type="Proteomes" id="UP001187192">
    <property type="component" value="Unassembled WGS sequence"/>
</dbReference>
<comment type="caution">
    <text evidence="2">The sequence shown here is derived from an EMBL/GenBank/DDBJ whole genome shotgun (WGS) entry which is preliminary data.</text>
</comment>